<sequence length="897" mass="98188">MGRTKVRDTRHAMGSGSSLLTLRRKLTSLSAQLADLSSAPVPHASTVDLATAKKQIQLLKRSVGSISRHITKLSKAIEQEQRRRNRLPTGDSPTVDTTPNEEPSCPGLYNGTVTFGLGQSDRRLVPAIYEMLDDFPDCNELGYCKVRVGEDVIRTVDRDRIGSYTVKELDGCQSAAVAIEEWGGRDELVGLVCSLFIANSEEETPISSFDFRDMQAAEAEAGSVHLDGRALFCSTVEAAAEGSHKPYLVIPTDCTSDWRLSAGLPAEPYVHCGSRLARTAGKVAGVHTPYEYISSAASSATGMHVEDALLGSINILFTGAPKVWLIVPPSALGLLEAKVKKALTDPLRFARPCSQFVRHMDALLSPRLLEEWKVPYHIVTCRAGEMVVTLPGAYHQVANAGPNYAQAINFAPPGWSGPPEGYSFCGPNCPLWDPPTAAHFRFQEGEDESEEAQKDHRHERVADGVRDDIQVGSKDEVAMCSEKYSGPNAVRKPEDDFDSWTSLDHTMAPAVLHTSRTLSQLMVNNLKNPRKRPSTFTADVRESDSDVSGSEDFGSSSVEFQAVGLPGQCATLSHSPDVSTPLEIDHWRESVSQAARAGGFCVDGVLQALRNAPNDQSCIKVLRTLQCICEIANIPLLLQIKSHLQTPGKASYRNTKDGRFCQGVRGLVHLHQNISTLQAVSFLTCYQIAAQKMEYFQLFEAVVAQRKAATKLASDERRNLKKRQSRGTSTPACTSPLRPVQVRAIVKNEILRSMEQDENSRHAAKGDLEAYLKHGRIFHLLLGSASPSLLVLLPLYDLAEKAPSLDLSAFCPPGKGSEKYKRDLAAPIGSSCLLKASFALATYFGKQLFVARPELEEYWHGDQGSSAEEPSPMLLNISEQEMMMTKPTEVSRLFRRG</sequence>
<dbReference type="PANTHER" id="PTHR10694:SF33">
    <property type="entry name" value="LYSINE-SPECIFIC DEMETHYLASE 5"/>
    <property type="match status" value="1"/>
</dbReference>
<dbReference type="RefSeq" id="XP_020128930.1">
    <property type="nucleotide sequence ID" value="XM_020275024.1"/>
</dbReference>
<dbReference type="GO" id="GO:0006355">
    <property type="term" value="P:regulation of DNA-templated transcription"/>
    <property type="evidence" value="ECO:0007669"/>
    <property type="project" value="TreeGrafter"/>
</dbReference>
<dbReference type="AlphaFoldDB" id="A0A1J9QUM2"/>
<dbReference type="Proteomes" id="UP000183809">
    <property type="component" value="Unassembled WGS sequence"/>
</dbReference>
<proteinExistence type="predicted"/>
<keyword evidence="1" id="KW-0479">Metal-binding</keyword>
<dbReference type="EMBL" id="MNUE01000037">
    <property type="protein sequence ID" value="OJD32670.1"/>
    <property type="molecule type" value="Genomic_DNA"/>
</dbReference>
<dbReference type="GO" id="GO:0034647">
    <property type="term" value="F:histone H3K4me/H3K4me2/H3K4me3 demethylase activity"/>
    <property type="evidence" value="ECO:0007669"/>
    <property type="project" value="TreeGrafter"/>
</dbReference>
<organism evidence="5 6">
    <name type="scientific">Diplodia corticola</name>
    <dbReference type="NCBI Taxonomy" id="236234"/>
    <lineage>
        <taxon>Eukaryota</taxon>
        <taxon>Fungi</taxon>
        <taxon>Dikarya</taxon>
        <taxon>Ascomycota</taxon>
        <taxon>Pezizomycotina</taxon>
        <taxon>Dothideomycetes</taxon>
        <taxon>Dothideomycetes incertae sedis</taxon>
        <taxon>Botryosphaeriales</taxon>
        <taxon>Botryosphaeriaceae</taxon>
        <taxon>Diplodia</taxon>
    </lineage>
</organism>
<dbReference type="Pfam" id="PF02373">
    <property type="entry name" value="JmjC"/>
    <property type="match status" value="1"/>
</dbReference>
<evidence type="ECO:0000313" key="6">
    <source>
        <dbReference type="Proteomes" id="UP000183809"/>
    </source>
</evidence>
<dbReference type="OrthoDB" id="1678912at2759"/>
<feature type="region of interest" description="Disordered" evidence="3">
    <location>
        <begin position="528"/>
        <end position="552"/>
    </location>
</feature>
<dbReference type="PROSITE" id="PS51184">
    <property type="entry name" value="JMJC"/>
    <property type="match status" value="1"/>
</dbReference>
<dbReference type="GO" id="GO:0000785">
    <property type="term" value="C:chromatin"/>
    <property type="evidence" value="ECO:0007669"/>
    <property type="project" value="TreeGrafter"/>
</dbReference>
<feature type="region of interest" description="Disordered" evidence="3">
    <location>
        <begin position="714"/>
        <end position="733"/>
    </location>
</feature>
<dbReference type="SUPFAM" id="SSF51197">
    <property type="entry name" value="Clavaminate synthase-like"/>
    <property type="match status" value="1"/>
</dbReference>
<reference evidence="5 6" key="1">
    <citation type="submission" date="2016-10" db="EMBL/GenBank/DDBJ databases">
        <title>Proteomics and genomics reveal pathogen-plant mechanisms compatible with a hemibiotrophic lifestyle of Diplodia corticola.</title>
        <authorList>
            <person name="Fernandes I."/>
            <person name="De Jonge R."/>
            <person name="Van De Peer Y."/>
            <person name="Devreese B."/>
            <person name="Alves A."/>
            <person name="Esteves A.C."/>
        </authorList>
    </citation>
    <scope>NUCLEOTIDE SEQUENCE [LARGE SCALE GENOMIC DNA]</scope>
    <source>
        <strain evidence="5 6">CBS 112549</strain>
    </source>
</reference>
<feature type="compositionally biased region" description="Polar residues" evidence="3">
    <location>
        <begin position="91"/>
        <end position="101"/>
    </location>
</feature>
<dbReference type="GO" id="GO:0046872">
    <property type="term" value="F:metal ion binding"/>
    <property type="evidence" value="ECO:0007669"/>
    <property type="project" value="UniProtKB-KW"/>
</dbReference>
<dbReference type="STRING" id="236234.A0A1J9QUM2"/>
<dbReference type="GO" id="GO:0005634">
    <property type="term" value="C:nucleus"/>
    <property type="evidence" value="ECO:0007669"/>
    <property type="project" value="TreeGrafter"/>
</dbReference>
<keyword evidence="6" id="KW-1185">Reference proteome</keyword>
<feature type="domain" description="JmjC" evidence="4">
    <location>
        <begin position="253"/>
        <end position="427"/>
    </location>
</feature>
<name>A0A1J9QUM2_9PEZI</name>
<protein>
    <submittedName>
        <fullName evidence="5">Transcription factor jumonji aspartyl beta-hydroxylase</fullName>
    </submittedName>
</protein>
<dbReference type="Gene3D" id="2.60.120.650">
    <property type="entry name" value="Cupin"/>
    <property type="match status" value="1"/>
</dbReference>
<evidence type="ECO:0000256" key="3">
    <source>
        <dbReference type="SAM" id="MobiDB-lite"/>
    </source>
</evidence>
<dbReference type="PANTHER" id="PTHR10694">
    <property type="entry name" value="LYSINE-SPECIFIC DEMETHYLASE"/>
    <property type="match status" value="1"/>
</dbReference>
<gene>
    <name evidence="5" type="ORF">BKCO1_37000144</name>
</gene>
<feature type="region of interest" description="Disordered" evidence="3">
    <location>
        <begin position="77"/>
        <end position="106"/>
    </location>
</feature>
<dbReference type="SMART" id="SM00558">
    <property type="entry name" value="JmjC"/>
    <property type="match status" value="1"/>
</dbReference>
<evidence type="ECO:0000313" key="5">
    <source>
        <dbReference type="EMBL" id="OJD32670.1"/>
    </source>
</evidence>
<accession>A0A1J9QUM2</accession>
<comment type="caution">
    <text evidence="5">The sequence shown here is derived from an EMBL/GenBank/DDBJ whole genome shotgun (WGS) entry which is preliminary data.</text>
</comment>
<evidence type="ECO:0000256" key="2">
    <source>
        <dbReference type="ARBA" id="ARBA00023004"/>
    </source>
</evidence>
<evidence type="ECO:0000259" key="4">
    <source>
        <dbReference type="PROSITE" id="PS51184"/>
    </source>
</evidence>
<keyword evidence="2" id="KW-0408">Iron</keyword>
<evidence type="ECO:0000256" key="1">
    <source>
        <dbReference type="ARBA" id="ARBA00022723"/>
    </source>
</evidence>
<dbReference type="InterPro" id="IPR003347">
    <property type="entry name" value="JmjC_dom"/>
</dbReference>
<dbReference type="GeneID" id="31015285"/>